<evidence type="ECO:0000256" key="3">
    <source>
        <dbReference type="ARBA" id="ARBA00022448"/>
    </source>
</evidence>
<comment type="caution">
    <text evidence="14">The sequence shown here is derived from an EMBL/GenBank/DDBJ whole genome shotgun (WGS) entry which is preliminary data.</text>
</comment>
<keyword evidence="7" id="KW-0067">ATP-binding</keyword>
<dbReference type="Pfam" id="PF00004">
    <property type="entry name" value="AAA"/>
    <property type="match status" value="2"/>
</dbReference>
<keyword evidence="8" id="KW-0653">Protein transport</keyword>
<dbReference type="RefSeq" id="XP_044566743.1">
    <property type="nucleotide sequence ID" value="XM_044702350.1"/>
</dbReference>
<dbReference type="Gene3D" id="1.10.8.60">
    <property type="match status" value="1"/>
</dbReference>
<dbReference type="PANTHER" id="PTHR23077:SF12">
    <property type="entry name" value="PEROXISOMAL ATPASE PEX1"/>
    <property type="match status" value="1"/>
</dbReference>
<evidence type="ECO:0000313" key="14">
    <source>
        <dbReference type="EMBL" id="KAF0982030.1"/>
    </source>
</evidence>
<reference evidence="14 15" key="1">
    <citation type="journal article" date="2019" name="Sci. Rep.">
        <title>Nanopore sequencing improves the draft genome of the human pathogenic amoeba Naegleria fowleri.</title>
        <authorList>
            <person name="Liechti N."/>
            <person name="Schurch N."/>
            <person name="Bruggmann R."/>
            <person name="Wittwer M."/>
        </authorList>
    </citation>
    <scope>NUCLEOTIDE SEQUENCE [LARGE SCALE GENOMIC DNA]</scope>
    <source>
        <strain evidence="14 15">ATCC 30894</strain>
    </source>
</reference>
<dbReference type="GeneID" id="68119106"/>
<evidence type="ECO:0000256" key="12">
    <source>
        <dbReference type="ARBA" id="ARBA00048778"/>
    </source>
</evidence>
<evidence type="ECO:0000256" key="1">
    <source>
        <dbReference type="ARBA" id="ARBA00004370"/>
    </source>
</evidence>
<keyword evidence="5" id="KW-0547">Nucleotide-binding</keyword>
<evidence type="ECO:0000256" key="10">
    <source>
        <dbReference type="ARBA" id="ARBA00032509"/>
    </source>
</evidence>
<dbReference type="Pfam" id="PF09262">
    <property type="entry name" value="PEX-1N"/>
    <property type="match status" value="1"/>
</dbReference>
<keyword evidence="3" id="KW-0813">Transport</keyword>
<dbReference type="Proteomes" id="UP000444721">
    <property type="component" value="Unassembled WGS sequence"/>
</dbReference>
<dbReference type="InterPro" id="IPR003960">
    <property type="entry name" value="ATPase_AAA_CS"/>
</dbReference>
<organism evidence="14 15">
    <name type="scientific">Naegleria fowleri</name>
    <name type="common">Brain eating amoeba</name>
    <dbReference type="NCBI Taxonomy" id="5763"/>
    <lineage>
        <taxon>Eukaryota</taxon>
        <taxon>Discoba</taxon>
        <taxon>Heterolobosea</taxon>
        <taxon>Tetramitia</taxon>
        <taxon>Eutetramitia</taxon>
        <taxon>Vahlkampfiidae</taxon>
        <taxon>Naegleria</taxon>
    </lineage>
</organism>
<evidence type="ECO:0000259" key="13">
    <source>
        <dbReference type="SMART" id="SM00382"/>
    </source>
</evidence>
<dbReference type="AlphaFoldDB" id="A0A6A5C8D9"/>
<comment type="subcellular location">
    <subcellularLocation>
        <location evidence="1">Membrane</location>
    </subcellularLocation>
</comment>
<comment type="similarity">
    <text evidence="2">Belongs to the AAA ATPase family.</text>
</comment>
<evidence type="ECO:0000256" key="8">
    <source>
        <dbReference type="ARBA" id="ARBA00022927"/>
    </source>
</evidence>
<dbReference type="InterPro" id="IPR009010">
    <property type="entry name" value="Asp_de-COase-like_dom_sf"/>
</dbReference>
<dbReference type="FunFam" id="3.40.50.300:FF:000149">
    <property type="entry name" value="Nuclear valosin-containing protein-like"/>
    <property type="match status" value="1"/>
</dbReference>
<feature type="domain" description="AAA+ ATPase" evidence="13">
    <location>
        <begin position="805"/>
        <end position="941"/>
    </location>
</feature>
<dbReference type="InterPro" id="IPR003959">
    <property type="entry name" value="ATPase_AAA_core"/>
</dbReference>
<dbReference type="PROSITE" id="PS00674">
    <property type="entry name" value="AAA"/>
    <property type="match status" value="1"/>
</dbReference>
<dbReference type="InterPro" id="IPR027417">
    <property type="entry name" value="P-loop_NTPase"/>
</dbReference>
<dbReference type="Gene3D" id="3.40.50.300">
    <property type="entry name" value="P-loop containing nucleotide triphosphate hydrolases"/>
    <property type="match status" value="2"/>
</dbReference>
<sequence>MSQSEYLFRVFFTHTKDCFIQLPEQLIVNNPEFNEKTSESVHVFRIIGKSSPQYIAWSWHTHKLGADNIGIPSTLANCLQIQEDDTLRIQQLTNVPVCEKVFVRPATVDDSEILEFNQSSIEEDLLSQVRIVHKNMSFPLYVNNNIIITLNVYQCGSNENDDNVYIINRGTEFIVETRTQFEETKTEKKFHYVKAKLEKVSSVCDKIDSNGKSFDESHDDDRFVYITEDIASEIGLENGDIVQILHLIFIRKNIVKDDTQQQTQEEPKNALEAMKEFEEKKERRVIYARAIVLNKSLTENLCYIPTVFAGKHLTWMLGAIEHATVFLRYIEEPMYPNHAHTIYVRPLWNHTFTNEDQIMSLNMANNPLIIDSFAEWIKQRKTSSILTVPSLIFGQRNVIELPRFGKVILSINENIIIPSKAQEDEDEIPTFSEFVGKSSVENMYLLTGDEPTYNVFPIEEPIRLEHRHSIYSHIPDIVEITEINEQMEMMLNRLKVEFSSQAIPYKTRLNLSPRSHCNVIISGTVGSGKTYYAKSLARHCNVYTVYISCGSIAGDRVDTLSAKLNSYAQEAMINSPSIIIFDDIETICPLEQDEVFPDINVRVVASTVIEILNALSAFSTSHEKRVNVIMACKSLEETHSIIQNSRLFEHNFLLSVPNREQRKKIFKRFLEFVPDPSLIGQEEVFNFSMYHISEQTLEYIVDKTENYSPVDVRNILEKMINVKLQGMIERGLFEHLNSNMELTIQDFLNASKDFITHSTEGIKLTKSTTSFSDIGGLKEVKNILTETFIFPTKYASLFENAPIKLRSGLLIYGPPGCGKTFLASAVAKECGLNFISIKGPELLNKYIGASEQAVRDVFMQAASAKPCIIFFDEFDSIAAQRGHDNTGVTDRVVNQFLCQLDGVESRSGVYVLAATSRPDLIDAALLRPGRLDKSVCCDLPSEQEREEILQVISRKQTNITLSEDVSFKELATLTPNYTGADLQALFFSATLIAFRDHSHQDANAKKKDVLFSNSDNDFFTLLNTNKSDAKKGKTSQNVASVVSDELSQQMKHIQSSLRKFANQEQETKKIDSHADVVRINREHFMESLSTSRASLSQDDIDRFDYIYSSFRGQSDEDYIKKLLNQQKRVTLA</sequence>
<dbReference type="GO" id="GO:0005524">
    <property type="term" value="F:ATP binding"/>
    <property type="evidence" value="ECO:0007669"/>
    <property type="project" value="UniProtKB-KW"/>
</dbReference>
<dbReference type="VEuPathDB" id="AmoebaDB:FDP41_011891"/>
<keyword evidence="4" id="KW-0962">Peroxisome biogenesis</keyword>
<keyword evidence="15" id="KW-1185">Reference proteome</keyword>
<comment type="catalytic activity">
    <reaction evidence="12">
        <text>ATP + H2O = ADP + phosphate + H(+)</text>
        <dbReference type="Rhea" id="RHEA:13065"/>
        <dbReference type="ChEBI" id="CHEBI:15377"/>
        <dbReference type="ChEBI" id="CHEBI:15378"/>
        <dbReference type="ChEBI" id="CHEBI:30616"/>
        <dbReference type="ChEBI" id="CHEBI:43474"/>
        <dbReference type="ChEBI" id="CHEBI:456216"/>
    </reaction>
    <physiologicalReaction direction="left-to-right" evidence="12">
        <dbReference type="Rhea" id="RHEA:13066"/>
    </physiologicalReaction>
</comment>
<evidence type="ECO:0000256" key="5">
    <source>
        <dbReference type="ARBA" id="ARBA00022741"/>
    </source>
</evidence>
<name>A0A6A5C8D9_NAEFO</name>
<dbReference type="SUPFAM" id="SSF52540">
    <property type="entry name" value="P-loop containing nucleoside triphosphate hydrolases"/>
    <property type="match status" value="2"/>
</dbReference>
<evidence type="ECO:0000256" key="7">
    <source>
        <dbReference type="ARBA" id="ARBA00022840"/>
    </source>
</evidence>
<dbReference type="EMBL" id="VFQX01000012">
    <property type="protein sequence ID" value="KAF0982030.1"/>
    <property type="molecule type" value="Genomic_DNA"/>
</dbReference>
<dbReference type="OrthoDB" id="2187at2759"/>
<dbReference type="SUPFAM" id="SSF50692">
    <property type="entry name" value="ADC-like"/>
    <property type="match status" value="1"/>
</dbReference>
<dbReference type="InterPro" id="IPR029067">
    <property type="entry name" value="CDC48_domain_2-like_sf"/>
</dbReference>
<evidence type="ECO:0000256" key="9">
    <source>
        <dbReference type="ARBA" id="ARBA00023136"/>
    </source>
</evidence>
<keyword evidence="6" id="KW-0378">Hydrolase</keyword>
<evidence type="ECO:0000256" key="2">
    <source>
        <dbReference type="ARBA" id="ARBA00006914"/>
    </source>
</evidence>
<dbReference type="InterPro" id="IPR015342">
    <property type="entry name" value="PEX1-N_C-lobe"/>
</dbReference>
<evidence type="ECO:0000313" key="15">
    <source>
        <dbReference type="Proteomes" id="UP000444721"/>
    </source>
</evidence>
<keyword evidence="9" id="KW-0472">Membrane</keyword>
<dbReference type="GO" id="GO:0005778">
    <property type="term" value="C:peroxisomal membrane"/>
    <property type="evidence" value="ECO:0007669"/>
    <property type="project" value="TreeGrafter"/>
</dbReference>
<accession>A0A6A5C8D9</accession>
<dbReference type="InterPro" id="IPR003593">
    <property type="entry name" value="AAA+_ATPase"/>
</dbReference>
<dbReference type="Pfam" id="PF17862">
    <property type="entry name" value="AAA_lid_3"/>
    <property type="match status" value="1"/>
</dbReference>
<dbReference type="GO" id="GO:0016887">
    <property type="term" value="F:ATP hydrolysis activity"/>
    <property type="evidence" value="ECO:0007669"/>
    <property type="project" value="InterPro"/>
</dbReference>
<proteinExistence type="inferred from homology"/>
<dbReference type="VEuPathDB" id="AmoebaDB:NfTy_022480"/>
<dbReference type="GO" id="GO:0005829">
    <property type="term" value="C:cytosol"/>
    <property type="evidence" value="ECO:0007669"/>
    <property type="project" value="TreeGrafter"/>
</dbReference>
<protein>
    <recommendedName>
        <fullName evidence="11">Peroxisomal ATPase PEX1</fullName>
    </recommendedName>
    <alternativeName>
        <fullName evidence="10">Peroxin-1</fullName>
    </alternativeName>
</protein>
<dbReference type="SMART" id="SM00382">
    <property type="entry name" value="AAA"/>
    <property type="match status" value="2"/>
</dbReference>
<dbReference type="SUPFAM" id="SSF54585">
    <property type="entry name" value="Cdc48 domain 2-like"/>
    <property type="match status" value="1"/>
</dbReference>
<feature type="domain" description="AAA+ ATPase" evidence="13">
    <location>
        <begin position="515"/>
        <end position="657"/>
    </location>
</feature>
<dbReference type="InterPro" id="IPR050168">
    <property type="entry name" value="AAA_ATPase_domain"/>
</dbReference>
<dbReference type="VEuPathDB" id="AmoebaDB:NF0068660"/>
<evidence type="ECO:0000256" key="11">
    <source>
        <dbReference type="ARBA" id="ARBA00034532"/>
    </source>
</evidence>
<dbReference type="InterPro" id="IPR041569">
    <property type="entry name" value="AAA_lid_3"/>
</dbReference>
<dbReference type="PANTHER" id="PTHR23077">
    <property type="entry name" value="AAA-FAMILY ATPASE"/>
    <property type="match status" value="1"/>
</dbReference>
<evidence type="ECO:0000256" key="4">
    <source>
        <dbReference type="ARBA" id="ARBA00022593"/>
    </source>
</evidence>
<dbReference type="GO" id="GO:0016558">
    <property type="term" value="P:protein import into peroxisome matrix"/>
    <property type="evidence" value="ECO:0007669"/>
    <property type="project" value="TreeGrafter"/>
</dbReference>
<gene>
    <name evidence="14" type="ORF">FDP41_011891</name>
</gene>
<evidence type="ECO:0000256" key="6">
    <source>
        <dbReference type="ARBA" id="ARBA00022801"/>
    </source>
</evidence>
<dbReference type="Gene3D" id="3.10.330.10">
    <property type="match status" value="1"/>
</dbReference>